<proteinExistence type="inferred from homology"/>
<feature type="domain" description="NADH:quinone oxidoreductase/Mrp antiporter transmembrane" evidence="19">
    <location>
        <begin position="24"/>
        <end position="80"/>
    </location>
</feature>
<keyword evidence="15 18" id="KW-0496">Mitochondrion</keyword>
<feature type="transmembrane region" description="Helical" evidence="18">
    <location>
        <begin position="265"/>
        <end position="286"/>
    </location>
</feature>
<dbReference type="GO" id="GO:0005743">
    <property type="term" value="C:mitochondrial inner membrane"/>
    <property type="evidence" value="ECO:0007669"/>
    <property type="project" value="UniProtKB-SubCell"/>
</dbReference>
<keyword evidence="7 18" id="KW-0679">Respiratory chain</keyword>
<dbReference type="PANTHER" id="PTHR46552:SF1">
    <property type="entry name" value="NADH-UBIQUINONE OXIDOREDUCTASE CHAIN 2"/>
    <property type="match status" value="1"/>
</dbReference>
<evidence type="ECO:0000256" key="6">
    <source>
        <dbReference type="ARBA" id="ARBA00022448"/>
    </source>
</evidence>
<feature type="domain" description="NADH:quinone oxidoreductase/Mrp antiporter transmembrane" evidence="19">
    <location>
        <begin position="84"/>
        <end position="281"/>
    </location>
</feature>
<dbReference type="PANTHER" id="PTHR46552">
    <property type="entry name" value="NADH-UBIQUINONE OXIDOREDUCTASE CHAIN 2"/>
    <property type="match status" value="1"/>
</dbReference>
<evidence type="ECO:0000256" key="9">
    <source>
        <dbReference type="ARBA" id="ARBA00022792"/>
    </source>
</evidence>
<evidence type="ECO:0000256" key="15">
    <source>
        <dbReference type="ARBA" id="ARBA00023128"/>
    </source>
</evidence>
<comment type="function">
    <text evidence="18">Core subunit of the mitochondrial membrane respiratory chain NADH dehydrogenase (Complex I) which catalyzes electron transfer from NADH through the respiratory chain, using ubiquinone as an electron acceptor. Essential for the catalytic activity and assembly of complex I.</text>
</comment>
<keyword evidence="9 18" id="KW-0999">Mitochondrion inner membrane</keyword>
<evidence type="ECO:0000256" key="10">
    <source>
        <dbReference type="ARBA" id="ARBA00022967"/>
    </source>
</evidence>
<evidence type="ECO:0000256" key="8">
    <source>
        <dbReference type="ARBA" id="ARBA00022692"/>
    </source>
</evidence>
<evidence type="ECO:0000256" key="14">
    <source>
        <dbReference type="ARBA" id="ARBA00023075"/>
    </source>
</evidence>
<evidence type="ECO:0000256" key="1">
    <source>
        <dbReference type="ARBA" id="ARBA00003257"/>
    </source>
</evidence>
<feature type="transmembrane region" description="Helical" evidence="18">
    <location>
        <begin position="234"/>
        <end position="253"/>
    </location>
</feature>
<feature type="transmembrane region" description="Helical" evidence="18">
    <location>
        <begin position="314"/>
        <end position="333"/>
    </location>
</feature>
<evidence type="ECO:0000256" key="16">
    <source>
        <dbReference type="ARBA" id="ARBA00023136"/>
    </source>
</evidence>
<evidence type="ECO:0000256" key="5">
    <source>
        <dbReference type="ARBA" id="ARBA00021008"/>
    </source>
</evidence>
<evidence type="ECO:0000256" key="11">
    <source>
        <dbReference type="ARBA" id="ARBA00022982"/>
    </source>
</evidence>
<evidence type="ECO:0000256" key="7">
    <source>
        <dbReference type="ARBA" id="ARBA00022660"/>
    </source>
</evidence>
<evidence type="ECO:0000256" key="17">
    <source>
        <dbReference type="ARBA" id="ARBA00049551"/>
    </source>
</evidence>
<dbReference type="InterPro" id="IPR050175">
    <property type="entry name" value="Complex_I_Subunit_2"/>
</dbReference>
<evidence type="ECO:0000256" key="12">
    <source>
        <dbReference type="ARBA" id="ARBA00022989"/>
    </source>
</evidence>
<evidence type="ECO:0000256" key="3">
    <source>
        <dbReference type="ARBA" id="ARBA00007012"/>
    </source>
</evidence>
<evidence type="ECO:0000256" key="2">
    <source>
        <dbReference type="ARBA" id="ARBA00004448"/>
    </source>
</evidence>
<dbReference type="InterPro" id="IPR003917">
    <property type="entry name" value="NADH_UbQ_OxRdtase_chain2"/>
</dbReference>
<keyword evidence="13 18" id="KW-0520">NAD</keyword>
<feature type="transmembrane region" description="Helical" evidence="18">
    <location>
        <begin position="83"/>
        <end position="106"/>
    </location>
</feature>
<accession>A0A343S8S6</accession>
<feature type="transmembrane region" description="Helical" evidence="18">
    <location>
        <begin position="192"/>
        <end position="214"/>
    </location>
</feature>
<dbReference type="InterPro" id="IPR001750">
    <property type="entry name" value="ND/Mrp_TM"/>
</dbReference>
<comment type="subcellular location">
    <subcellularLocation>
        <location evidence="2 18">Mitochondrion inner membrane</location>
        <topology evidence="2 18">Multi-pass membrane protein</topology>
    </subcellularLocation>
</comment>
<dbReference type="PRINTS" id="PR01436">
    <property type="entry name" value="NADHDHGNASE2"/>
</dbReference>
<evidence type="ECO:0000256" key="18">
    <source>
        <dbReference type="RuleBase" id="RU003403"/>
    </source>
</evidence>
<dbReference type="EMBL" id="MF457406">
    <property type="protein sequence ID" value="AUN45051.1"/>
    <property type="molecule type" value="Genomic_DNA"/>
</dbReference>
<dbReference type="GO" id="GO:0008137">
    <property type="term" value="F:NADH dehydrogenase (ubiquinone) activity"/>
    <property type="evidence" value="ECO:0007669"/>
    <property type="project" value="UniProtKB-EC"/>
</dbReference>
<protein>
    <recommendedName>
        <fullName evidence="5 18">NADH-ubiquinone oxidoreductase chain 2</fullName>
        <ecNumber evidence="4 18">7.1.1.2</ecNumber>
    </recommendedName>
</protein>
<evidence type="ECO:0000313" key="20">
    <source>
        <dbReference type="EMBL" id="AUN45051.1"/>
    </source>
</evidence>
<feature type="transmembrane region" description="Helical" evidence="18">
    <location>
        <begin position="57"/>
        <end position="77"/>
    </location>
</feature>
<name>A0A343S8S6_9EUCA</name>
<evidence type="ECO:0000256" key="13">
    <source>
        <dbReference type="ARBA" id="ARBA00023027"/>
    </source>
</evidence>
<gene>
    <name evidence="20" type="primary">nad2</name>
</gene>
<keyword evidence="12 18" id="KW-1133">Transmembrane helix</keyword>
<reference evidence="20" key="1">
    <citation type="journal article" date="2018" name="Mol. Phylogenet. Evol.">
        <title>ORDER within the chaos: Insights into phylogenetic relationships within the Anomura (Crustacea: Decapoda) from mitochondrial sequences and gene order rearrangements.</title>
        <authorList>
            <person name="Tan M.H."/>
            <person name="Gan H.M."/>
            <person name="Lee Y.P."/>
            <person name="Linton S."/>
            <person name="Grandjean F."/>
            <person name="Bartholomei-Santos M.L."/>
            <person name="Miller A.D."/>
            <person name="Austin C.M."/>
        </authorList>
    </citation>
    <scope>NUCLEOTIDE SEQUENCE</scope>
</reference>
<comment type="function">
    <text evidence="1">Core subunit of the mitochondrial membrane respiratory chain NADH dehydrogenase (Complex I) that is believed to belong to the minimal assembly required for catalysis. Complex I functions in the transfer of electrons from NADH to the respiratory chain. The immediate electron acceptor for the enzyme is believed to be ubiquinone.</text>
</comment>
<feature type="transmembrane region" description="Helical" evidence="18">
    <location>
        <begin position="142"/>
        <end position="162"/>
    </location>
</feature>
<dbReference type="GO" id="GO:0006120">
    <property type="term" value="P:mitochondrial electron transport, NADH to ubiquinone"/>
    <property type="evidence" value="ECO:0007669"/>
    <property type="project" value="InterPro"/>
</dbReference>
<dbReference type="Pfam" id="PF00361">
    <property type="entry name" value="Proton_antipo_M"/>
    <property type="match status" value="2"/>
</dbReference>
<geneLocation type="mitochondrion" evidence="20"/>
<sequence>MHLSLHNILFLTSLSAGTLLTISSSSWFGAWAGLELNLLSFIPLITSNNTRYSSEAALKYFLIQALGSSLVIFSSSTLMFSSYLFSTILASALLLKLGAAPLHFWFPQVMEGMLWPQAAILMTIQKIAPIFLLSHLTESYNIFLILLVSSIISAMTGAVGGINQMSLRKIMAFSSINHIAWMLAANLVSESLLFFYFMFYCAISMTIVMTFFFQQSFHFNHLFNQNNLATPVKVITFMSLLSLGGLPPFAGFVPKWILIQELVNFKLFSILAALLISSLITLYYYLRISISFFNMASIKLAPGLLQTPHHFVNTPLFVSMNMFILILPLCFIFY</sequence>
<organism evidence="20">
    <name type="scientific">Curtonida isos</name>
    <dbReference type="NCBI Taxonomy" id="814923"/>
    <lineage>
        <taxon>Eukaryota</taxon>
        <taxon>Metazoa</taxon>
        <taxon>Ecdysozoa</taxon>
        <taxon>Arthropoda</taxon>
        <taxon>Crustacea</taxon>
        <taxon>Multicrustacea</taxon>
        <taxon>Malacostraca</taxon>
        <taxon>Eumalacostraca</taxon>
        <taxon>Eucarida</taxon>
        <taxon>Decapoda</taxon>
        <taxon>Pleocyemata</taxon>
        <taxon>Anomura</taxon>
        <taxon>Galatheoidea</taxon>
        <taxon>Munididae</taxon>
        <taxon>Curtonida</taxon>
    </lineage>
</organism>
<comment type="similarity">
    <text evidence="3 18">Belongs to the complex I subunit 2 family.</text>
</comment>
<evidence type="ECO:0000259" key="19">
    <source>
        <dbReference type="Pfam" id="PF00361"/>
    </source>
</evidence>
<dbReference type="EC" id="7.1.1.2" evidence="4 18"/>
<keyword evidence="10 18" id="KW-1278">Translocase</keyword>
<keyword evidence="8 18" id="KW-0812">Transmembrane</keyword>
<keyword evidence="16 18" id="KW-0472">Membrane</keyword>
<keyword evidence="6" id="KW-0813">Transport</keyword>
<keyword evidence="14 18" id="KW-0830">Ubiquinone</keyword>
<keyword evidence="11 18" id="KW-0249">Electron transport</keyword>
<comment type="catalytic activity">
    <reaction evidence="17 18">
        <text>a ubiquinone + NADH + 5 H(+)(in) = a ubiquinol + NAD(+) + 4 H(+)(out)</text>
        <dbReference type="Rhea" id="RHEA:29091"/>
        <dbReference type="Rhea" id="RHEA-COMP:9565"/>
        <dbReference type="Rhea" id="RHEA-COMP:9566"/>
        <dbReference type="ChEBI" id="CHEBI:15378"/>
        <dbReference type="ChEBI" id="CHEBI:16389"/>
        <dbReference type="ChEBI" id="CHEBI:17976"/>
        <dbReference type="ChEBI" id="CHEBI:57540"/>
        <dbReference type="ChEBI" id="CHEBI:57945"/>
        <dbReference type="EC" id="7.1.1.2"/>
    </reaction>
</comment>
<dbReference type="AlphaFoldDB" id="A0A343S8S6"/>
<evidence type="ECO:0000256" key="4">
    <source>
        <dbReference type="ARBA" id="ARBA00012944"/>
    </source>
</evidence>